<comment type="caution">
    <text evidence="6">The sequence shown here is derived from an EMBL/GenBank/DDBJ whole genome shotgun (WGS) entry which is preliminary data.</text>
</comment>
<keyword evidence="7" id="KW-1185">Reference proteome</keyword>
<dbReference type="RefSeq" id="WP_202881193.1">
    <property type="nucleotide sequence ID" value="NZ_JACCAB010000001.1"/>
</dbReference>
<dbReference type="GO" id="GO:0003677">
    <property type="term" value="F:DNA binding"/>
    <property type="evidence" value="ECO:0007669"/>
    <property type="project" value="UniProtKB-KW"/>
</dbReference>
<dbReference type="InterPro" id="IPR050950">
    <property type="entry name" value="HTH-type_LysR_regulators"/>
</dbReference>
<evidence type="ECO:0000256" key="2">
    <source>
        <dbReference type="ARBA" id="ARBA00023015"/>
    </source>
</evidence>
<keyword evidence="3 6" id="KW-0238">DNA-binding</keyword>
<dbReference type="PROSITE" id="PS50931">
    <property type="entry name" value="HTH_LYSR"/>
    <property type="match status" value="1"/>
</dbReference>
<dbReference type="GO" id="GO:0003700">
    <property type="term" value="F:DNA-binding transcription factor activity"/>
    <property type="evidence" value="ECO:0007669"/>
    <property type="project" value="InterPro"/>
</dbReference>
<dbReference type="Pfam" id="PF00126">
    <property type="entry name" value="HTH_1"/>
    <property type="match status" value="1"/>
</dbReference>
<dbReference type="InterPro" id="IPR036390">
    <property type="entry name" value="WH_DNA-bd_sf"/>
</dbReference>
<dbReference type="InterPro" id="IPR005119">
    <property type="entry name" value="LysR_subst-bd"/>
</dbReference>
<reference evidence="6 7" key="1">
    <citation type="submission" date="2020-07" db="EMBL/GenBank/DDBJ databases">
        <title>Sequencing the genomes of 1000 actinobacteria strains.</title>
        <authorList>
            <person name="Klenk H.-P."/>
        </authorList>
    </citation>
    <scope>NUCLEOTIDE SEQUENCE [LARGE SCALE GENOMIC DNA]</scope>
    <source>
        <strain evidence="6 7">DSM 23987</strain>
    </source>
</reference>
<dbReference type="Proteomes" id="UP000573599">
    <property type="component" value="Unassembled WGS sequence"/>
</dbReference>
<evidence type="ECO:0000256" key="4">
    <source>
        <dbReference type="ARBA" id="ARBA00023163"/>
    </source>
</evidence>
<name>A0A852WNE0_9MICO</name>
<dbReference type="AlphaFoldDB" id="A0A852WNE0"/>
<dbReference type="CDD" id="cd05466">
    <property type="entry name" value="PBP2_LTTR_substrate"/>
    <property type="match status" value="1"/>
</dbReference>
<gene>
    <name evidence="6" type="ORF">BJ986_001269</name>
</gene>
<dbReference type="EMBL" id="JACCAB010000001">
    <property type="protein sequence ID" value="NYG06782.1"/>
    <property type="molecule type" value="Genomic_DNA"/>
</dbReference>
<dbReference type="PRINTS" id="PR00039">
    <property type="entry name" value="HTHLYSR"/>
</dbReference>
<sequence>MTLAQLRAFLMVLETGSFTGAAKRLDTSQASVSELVSRLEDELGLSLFTRGGRQLAPTAAAAELRVHALQATAAVESGRNALQAMRSLTSGVCTFGVLRNAAYYDLADLAHQFHARFPGVQLRMVGLNSALVAESVRTGELEAGLVVLPVSEEGLVVTPLFDDEVLYCSSTRAASAGPVEIRELADVSLVLYDAHVGWSDPTRLQLRERAVAAGVDLVPVIEVEQVETALGLVGQGVGDTIVSSSIVRSPTFPSHLRTFPFAEPLNDTIALIQREGQVLSPATRQMIALTRHSLRWRIPEPRGRRPRSS</sequence>
<feature type="domain" description="HTH lysR-type" evidence="5">
    <location>
        <begin position="1"/>
        <end position="58"/>
    </location>
</feature>
<proteinExistence type="inferred from homology"/>
<keyword evidence="2" id="KW-0805">Transcription regulation</keyword>
<evidence type="ECO:0000256" key="3">
    <source>
        <dbReference type="ARBA" id="ARBA00023125"/>
    </source>
</evidence>
<evidence type="ECO:0000256" key="1">
    <source>
        <dbReference type="ARBA" id="ARBA00009437"/>
    </source>
</evidence>
<dbReference type="SUPFAM" id="SSF53850">
    <property type="entry name" value="Periplasmic binding protein-like II"/>
    <property type="match status" value="1"/>
</dbReference>
<dbReference type="SUPFAM" id="SSF46785">
    <property type="entry name" value="Winged helix' DNA-binding domain"/>
    <property type="match status" value="1"/>
</dbReference>
<dbReference type="GO" id="GO:0005829">
    <property type="term" value="C:cytosol"/>
    <property type="evidence" value="ECO:0007669"/>
    <property type="project" value="TreeGrafter"/>
</dbReference>
<dbReference type="InterPro" id="IPR036388">
    <property type="entry name" value="WH-like_DNA-bd_sf"/>
</dbReference>
<evidence type="ECO:0000313" key="6">
    <source>
        <dbReference type="EMBL" id="NYG06782.1"/>
    </source>
</evidence>
<keyword evidence="4" id="KW-0804">Transcription</keyword>
<dbReference type="InterPro" id="IPR000847">
    <property type="entry name" value="LysR_HTH_N"/>
</dbReference>
<comment type="similarity">
    <text evidence="1">Belongs to the LysR transcriptional regulatory family.</text>
</comment>
<dbReference type="Gene3D" id="3.40.190.290">
    <property type="match status" value="1"/>
</dbReference>
<dbReference type="Pfam" id="PF03466">
    <property type="entry name" value="LysR_substrate"/>
    <property type="match status" value="1"/>
</dbReference>
<evidence type="ECO:0000313" key="7">
    <source>
        <dbReference type="Proteomes" id="UP000573599"/>
    </source>
</evidence>
<accession>A0A852WNE0</accession>
<evidence type="ECO:0000259" key="5">
    <source>
        <dbReference type="PROSITE" id="PS50931"/>
    </source>
</evidence>
<protein>
    <submittedName>
        <fullName evidence="6">DNA-binding transcriptional LysR family regulator</fullName>
    </submittedName>
</protein>
<organism evidence="6 7">
    <name type="scientific">Pedococcus badiiscoriae</name>
    <dbReference type="NCBI Taxonomy" id="642776"/>
    <lineage>
        <taxon>Bacteria</taxon>
        <taxon>Bacillati</taxon>
        <taxon>Actinomycetota</taxon>
        <taxon>Actinomycetes</taxon>
        <taxon>Micrococcales</taxon>
        <taxon>Intrasporangiaceae</taxon>
        <taxon>Pedococcus</taxon>
    </lineage>
</organism>
<dbReference type="Gene3D" id="1.10.10.10">
    <property type="entry name" value="Winged helix-like DNA-binding domain superfamily/Winged helix DNA-binding domain"/>
    <property type="match status" value="1"/>
</dbReference>
<dbReference type="PANTHER" id="PTHR30419">
    <property type="entry name" value="HTH-TYPE TRANSCRIPTIONAL REGULATOR YBHD"/>
    <property type="match status" value="1"/>
</dbReference>